<evidence type="ECO:0000256" key="2">
    <source>
        <dbReference type="SAM" id="SignalP"/>
    </source>
</evidence>
<feature type="chain" id="PRO_5042116369" evidence="2">
    <location>
        <begin position="20"/>
        <end position="1074"/>
    </location>
</feature>
<proteinExistence type="predicted"/>
<dbReference type="InterPro" id="IPR050491">
    <property type="entry name" value="AmpC-like"/>
</dbReference>
<dbReference type="InterPro" id="IPR000601">
    <property type="entry name" value="PKD_dom"/>
</dbReference>
<keyword evidence="4" id="KW-0378">Hydrolase</keyword>
<dbReference type="SUPFAM" id="SSF56601">
    <property type="entry name" value="beta-lactamase/transpeptidase-like"/>
    <property type="match status" value="1"/>
</dbReference>
<dbReference type="SUPFAM" id="SSF49299">
    <property type="entry name" value="PKD domain"/>
    <property type="match status" value="2"/>
</dbReference>
<dbReference type="PANTHER" id="PTHR46825">
    <property type="entry name" value="D-ALANYL-D-ALANINE-CARBOXYPEPTIDASE/ENDOPEPTIDASE AMPH"/>
    <property type="match status" value="1"/>
</dbReference>
<dbReference type="EC" id="3.4.16.4" evidence="4"/>
<protein>
    <submittedName>
        <fullName evidence="4">D-alanyl-D-alanine carboxypeptidase</fullName>
        <ecNumber evidence="4">3.4.16.4</ecNumber>
    </submittedName>
</protein>
<dbReference type="Pfam" id="PF25275">
    <property type="entry name" value="Golvesin_C"/>
    <property type="match status" value="1"/>
</dbReference>
<keyword evidence="1 2" id="KW-0732">Signal</keyword>
<dbReference type="InterPro" id="IPR022409">
    <property type="entry name" value="PKD/Chitinase_dom"/>
</dbReference>
<dbReference type="Pfam" id="PF18911">
    <property type="entry name" value="PKD_4"/>
    <property type="match status" value="1"/>
</dbReference>
<feature type="domain" description="PKD" evidence="3">
    <location>
        <begin position="629"/>
        <end position="714"/>
    </location>
</feature>
<dbReference type="CDD" id="cd00146">
    <property type="entry name" value="PKD"/>
    <property type="match status" value="2"/>
</dbReference>
<dbReference type="NCBIfam" id="TIGR04183">
    <property type="entry name" value="Por_Secre_tail"/>
    <property type="match status" value="1"/>
</dbReference>
<accession>A0AAC9GJT7</accession>
<dbReference type="PROSITE" id="PS50093">
    <property type="entry name" value="PKD"/>
    <property type="match status" value="2"/>
</dbReference>
<dbReference type="InterPro" id="IPR035986">
    <property type="entry name" value="PKD_dom_sf"/>
</dbReference>
<dbReference type="Pfam" id="PF00144">
    <property type="entry name" value="Beta-lactamase"/>
    <property type="match status" value="1"/>
</dbReference>
<dbReference type="Pfam" id="PF00801">
    <property type="entry name" value="PKD"/>
    <property type="match status" value="1"/>
</dbReference>
<dbReference type="Proteomes" id="UP000093276">
    <property type="component" value="Chromosome"/>
</dbReference>
<keyword evidence="4" id="KW-0645">Protease</keyword>
<dbReference type="InterPro" id="IPR012338">
    <property type="entry name" value="Beta-lactam/transpept-like"/>
</dbReference>
<evidence type="ECO:0000313" key="4">
    <source>
        <dbReference type="EMBL" id="AOC96990.1"/>
    </source>
</evidence>
<sequence length="1074" mass="112549">MKKKYTLLLLLCSIMFVKAQTFQQKLQTAVTNSWSGSGLPGVSVAVSTPNLGMVYASAGIGNVYTQSPILSNTQYRIASATKNFTATLIMRLQDAGYFNINDKLSQHLAIPGLPNGSTITIKQLLQHTAGVGDYLNGSSAFINAAVPDKIFTDAEIVGYINNMGASFTPGSSYEYSNGGFYLLGMLIEKKLGKTLDVAIQEWITTPLELTNTFMDFTSTTTNKIPNLAEGTRAYNYSPTSVKGAGAIVANPGDLAKYCKAIFGGNYLTQSSINAMILPSALNSAYGLGTRLYTSSNNVKYHGHTGTILGYNSFMYYIPSLNVSVGITTNAYASPSSLWDNIKTAVYNVVEQEYLSYCATNNCFNANVPVPTAPTAGQVYVSTPVNFTWDSAVSNADYRIQVSKSNSGWNDTDGFTSATTPNSTVVVNDVVNTVKTYSWNTTSTAVAESPVGGTVYYYTIRSYSAATGTSKYSAPVSFTPKSAGCTLPGSTSITVDNLAATLAGAWTSTSATAGYIGTDYIHDGDTGKGTKSASFTPSIPQRGKYEVFINFTAGTNRPTNVPVDIIHENGTATVTVNQQINNGTWVSLGRYNFSAGSAGKAVIRTAGTTGVVIADAFKFTFIDCLPENTAPTASFTPTAAAVCEGQTVAYTSTSANATSYSWSFPGGTPSTSTAANPVVTYSTAGTYDASLTATNAIGSDTKTITGLVTVNPAATVVAGFTAPLTELAIGESITLTNTSTGATAYAWTFPNGSPSASTAANPSVSFTAAGSKTVTLVASNACGSNAYTMTFCVGSNTTTALETFEASAGRFTQAPTTSGSTVGIAAASTLARATDSFKNGTASLKAVLYDNTSVATDWLVRLLSGGGTPANNQAFVGNQGSFGFWMKTSTANAGATVTAWIDDTDGLEELPPQAIINNGAWNYYEWFLPTAAGTTITTGNGTVNGASVTLDAIVIRQGNTANTMTVWIDDIQHNYISGCSGTRKMLDIADDAAEVKTGDGLVAYPNPTDGILNLSLENNTKSDVRLYNASGQQLLNTTFEGAEQQLDLNGFGRGIYLLQVVADGKTITRKIILNK</sequence>
<dbReference type="SMART" id="SM00089">
    <property type="entry name" value="PKD"/>
    <property type="match status" value="2"/>
</dbReference>
<feature type="signal peptide" evidence="2">
    <location>
        <begin position="1"/>
        <end position="19"/>
    </location>
</feature>
<dbReference type="InterPro" id="IPR026444">
    <property type="entry name" value="Secre_tail"/>
</dbReference>
<dbReference type="AlphaFoldDB" id="A0AAC9GJT7"/>
<evidence type="ECO:0000259" key="3">
    <source>
        <dbReference type="PROSITE" id="PS50093"/>
    </source>
</evidence>
<dbReference type="Pfam" id="PF18962">
    <property type="entry name" value="Por_Secre_tail"/>
    <property type="match status" value="1"/>
</dbReference>
<reference evidence="4 5" key="1">
    <citation type="submission" date="2016-08" db="EMBL/GenBank/DDBJ databases">
        <title>Complete genome sequence of Flavobacterium johnsoniae strain GSE09, a volatile-producing biocontrol agent isolated from cucumber (Cucumis sativus).</title>
        <authorList>
            <person name="Jeong J.-J."/>
            <person name="Oh J.Y."/>
            <person name="Jim Y.J."/>
            <person name="Sang M.K."/>
            <person name="Kim K.D."/>
        </authorList>
    </citation>
    <scope>NUCLEOTIDE SEQUENCE [LARGE SCALE GENOMIC DNA]</scope>
    <source>
        <strain evidence="4 5">GSE09</strain>
    </source>
</reference>
<dbReference type="Gene3D" id="2.60.40.10">
    <property type="entry name" value="Immunoglobulins"/>
    <property type="match status" value="3"/>
</dbReference>
<evidence type="ECO:0000313" key="5">
    <source>
        <dbReference type="Proteomes" id="UP000093276"/>
    </source>
</evidence>
<dbReference type="InterPro" id="IPR013783">
    <property type="entry name" value="Ig-like_fold"/>
</dbReference>
<name>A0AAC9GJT7_9FLAO</name>
<dbReference type="InterPro" id="IPR001466">
    <property type="entry name" value="Beta-lactam-related"/>
</dbReference>
<dbReference type="GO" id="GO:0009002">
    <property type="term" value="F:serine-type D-Ala-D-Ala carboxypeptidase activity"/>
    <property type="evidence" value="ECO:0007669"/>
    <property type="project" value="UniProtKB-EC"/>
</dbReference>
<dbReference type="KEGG" id="fjg:BB050_03912"/>
<dbReference type="RefSeq" id="WP_083219878.1">
    <property type="nucleotide sequence ID" value="NZ_CP016907.1"/>
</dbReference>
<dbReference type="InterPro" id="IPR033803">
    <property type="entry name" value="CBD-like_Golvesin-Xly"/>
</dbReference>
<dbReference type="Gene3D" id="3.40.710.10">
    <property type="entry name" value="DD-peptidase/beta-lactamase superfamily"/>
    <property type="match status" value="1"/>
</dbReference>
<dbReference type="GeneID" id="32309794"/>
<gene>
    <name evidence="4" type="ORF">BB050_03912</name>
</gene>
<keyword evidence="4" id="KW-0121">Carboxypeptidase</keyword>
<organism evidence="4 5">
    <name type="scientific">Flavobacterium anhuiense</name>
    <dbReference type="NCBI Taxonomy" id="459526"/>
    <lineage>
        <taxon>Bacteria</taxon>
        <taxon>Pseudomonadati</taxon>
        <taxon>Bacteroidota</taxon>
        <taxon>Flavobacteriia</taxon>
        <taxon>Flavobacteriales</taxon>
        <taxon>Flavobacteriaceae</taxon>
        <taxon>Flavobacterium</taxon>
    </lineage>
</organism>
<dbReference type="PANTHER" id="PTHR46825:SF7">
    <property type="entry name" value="D-ALANYL-D-ALANINE CARBOXYPEPTIDASE"/>
    <property type="match status" value="1"/>
</dbReference>
<feature type="domain" description="PKD" evidence="3">
    <location>
        <begin position="711"/>
        <end position="792"/>
    </location>
</feature>
<evidence type="ECO:0000256" key="1">
    <source>
        <dbReference type="ARBA" id="ARBA00022729"/>
    </source>
</evidence>
<dbReference type="EMBL" id="CP016907">
    <property type="protein sequence ID" value="AOC96990.1"/>
    <property type="molecule type" value="Genomic_DNA"/>
</dbReference>